<comment type="similarity">
    <text evidence="2">Belongs to the major facilitator superfamily. Sugar transporter (TC 2.A.1.1) family.</text>
</comment>
<dbReference type="Pfam" id="PF00083">
    <property type="entry name" value="Sugar_tr"/>
    <property type="match status" value="1"/>
</dbReference>
<dbReference type="Proteomes" id="UP000078595">
    <property type="component" value="Chromosome 3"/>
</dbReference>
<reference evidence="8" key="2">
    <citation type="submission" date="2024-02" db="EMBL/GenBank/DDBJ databases">
        <title>Comparative genomics of Cryptococcus and Kwoniella reveals pathogenesis evolution and contrasting modes of karyotype evolution via chromosome fusion or intercentromeric recombination.</title>
        <authorList>
            <person name="Coelho M.A."/>
            <person name="David-Palma M."/>
            <person name="Shea T."/>
            <person name="Bowers K."/>
            <person name="McGinley-Smith S."/>
            <person name="Mohammad A.W."/>
            <person name="Gnirke A."/>
            <person name="Yurkov A.M."/>
            <person name="Nowrousian M."/>
            <person name="Sun S."/>
            <person name="Cuomo C.A."/>
            <person name="Heitman J."/>
        </authorList>
    </citation>
    <scope>NUCLEOTIDE SEQUENCE</scope>
    <source>
        <strain evidence="8">CBS 10117</strain>
    </source>
</reference>
<feature type="transmembrane region" description="Helical" evidence="6">
    <location>
        <begin position="90"/>
        <end position="116"/>
    </location>
</feature>
<dbReference type="EMBL" id="CP144532">
    <property type="protein sequence ID" value="WWC60644.1"/>
    <property type="molecule type" value="Genomic_DNA"/>
</dbReference>
<dbReference type="InterPro" id="IPR050360">
    <property type="entry name" value="MFS_Sugar_Transporters"/>
</dbReference>
<sequence>MDTNENVKAHPLDDDKLADNIAITEVIPSQLHAEVSLLKYIRLNRRSFGWSVYILMLMVGFGFDGLLTGSLVGVPAFKKHFGYYDEASKIWVISALWQSLWTAMMSLMMVFGALFTGFMHTRFGTRVVIVIAMTIATAAIITEQLSKTPADFLGAKIIAGFGFGIMTSTAIMTLTSYAPWRLRGPFGAALNTFILFGGWTAQGVLTGTGQAYPDSTKAYQIPFGLQYIWVIIPLSGVYWLPEPASWHLRRGEEDKVKASLVRLHGPSRMDVVEAEWKQVVTAHHIETSSSHSTSVGLTEPLKGIHLRRTLLACGLLGFQQLVTSYLTYFYQVAGTPDNLSLSLGEMSFTVQVLGNLFSWFTIDRLGRRLCLVGGLGLMTVTLIIIGITWAIRSSASLWCMVAFMTVWAFLYQASIGACGYSLAAEAPSPRLRSLSIGFAQGSAQICAWAMGFATPYMINPDEGNLGGYVGFVFAGICGIATVWAYFAVPETKGRSIAEMEYLWEARVAPRRWKGHQIEANASPLDITPALV</sequence>
<evidence type="ECO:0000313" key="9">
    <source>
        <dbReference type="Proteomes" id="UP000078595"/>
    </source>
</evidence>
<feature type="transmembrane region" description="Helical" evidence="6">
    <location>
        <begin position="186"/>
        <end position="207"/>
    </location>
</feature>
<evidence type="ECO:0000313" key="8">
    <source>
        <dbReference type="EMBL" id="WWC60644.1"/>
    </source>
</evidence>
<dbReference type="InterPro" id="IPR020846">
    <property type="entry name" value="MFS_dom"/>
</dbReference>
<feature type="transmembrane region" description="Helical" evidence="6">
    <location>
        <begin position="434"/>
        <end position="453"/>
    </location>
</feature>
<keyword evidence="3 6" id="KW-0812">Transmembrane</keyword>
<feature type="transmembrane region" description="Helical" evidence="6">
    <location>
        <begin position="465"/>
        <end position="486"/>
    </location>
</feature>
<comment type="subcellular location">
    <subcellularLocation>
        <location evidence="1">Membrane</location>
        <topology evidence="1">Multi-pass membrane protein</topology>
    </subcellularLocation>
</comment>
<dbReference type="Gene3D" id="1.20.1250.20">
    <property type="entry name" value="MFS general substrate transporter like domains"/>
    <property type="match status" value="1"/>
</dbReference>
<dbReference type="SUPFAM" id="SSF103473">
    <property type="entry name" value="MFS general substrate transporter"/>
    <property type="match status" value="1"/>
</dbReference>
<dbReference type="PANTHER" id="PTHR48022">
    <property type="entry name" value="PLASTIDIC GLUCOSE TRANSPORTER 4"/>
    <property type="match status" value="1"/>
</dbReference>
<keyword evidence="4 6" id="KW-1133">Transmembrane helix</keyword>
<evidence type="ECO:0000256" key="4">
    <source>
        <dbReference type="ARBA" id="ARBA00022989"/>
    </source>
</evidence>
<dbReference type="PANTHER" id="PTHR48022:SF51">
    <property type="entry name" value="ALPHA-GLUCOSIDE TRANSPORTER, PUTATIVE (AFU_ORTHOLOGUE AFUA_6G11920)-RELATED"/>
    <property type="match status" value="1"/>
</dbReference>
<dbReference type="GeneID" id="28966941"/>
<protein>
    <recommendedName>
        <fullName evidence="7">Major facilitator superfamily (MFS) profile domain-containing protein</fullName>
    </recommendedName>
</protein>
<reference evidence="8" key="1">
    <citation type="submission" date="2013-07" db="EMBL/GenBank/DDBJ databases">
        <authorList>
            <consortium name="The Broad Institute Genome Sequencing Platform"/>
            <person name="Cuomo C."/>
            <person name="Litvintseva A."/>
            <person name="Chen Y."/>
            <person name="Heitman J."/>
            <person name="Sun S."/>
            <person name="Springer D."/>
            <person name="Dromer F."/>
            <person name="Young S.K."/>
            <person name="Zeng Q."/>
            <person name="Gargeya S."/>
            <person name="Fitzgerald M."/>
            <person name="Abouelleil A."/>
            <person name="Alvarado L."/>
            <person name="Berlin A.M."/>
            <person name="Chapman S.B."/>
            <person name="Dewar J."/>
            <person name="Goldberg J."/>
            <person name="Griggs A."/>
            <person name="Gujja S."/>
            <person name="Hansen M."/>
            <person name="Howarth C."/>
            <person name="Imamovic A."/>
            <person name="Larimer J."/>
            <person name="McCowan C."/>
            <person name="Murphy C."/>
            <person name="Pearson M."/>
            <person name="Priest M."/>
            <person name="Roberts A."/>
            <person name="Saif S."/>
            <person name="Shea T."/>
            <person name="Sykes S."/>
            <person name="Wortman J."/>
            <person name="Nusbaum C."/>
            <person name="Birren B."/>
        </authorList>
    </citation>
    <scope>NUCLEOTIDE SEQUENCE</scope>
    <source>
        <strain evidence="8">CBS 10117</strain>
    </source>
</reference>
<dbReference type="InterPro" id="IPR005828">
    <property type="entry name" value="MFS_sugar_transport-like"/>
</dbReference>
<feature type="transmembrane region" description="Helical" evidence="6">
    <location>
        <begin position="153"/>
        <end position="174"/>
    </location>
</feature>
<evidence type="ECO:0000256" key="6">
    <source>
        <dbReference type="SAM" id="Phobius"/>
    </source>
</evidence>
<evidence type="ECO:0000259" key="7">
    <source>
        <dbReference type="PROSITE" id="PS50850"/>
    </source>
</evidence>
<feature type="transmembrane region" description="Helical" evidence="6">
    <location>
        <begin position="342"/>
        <end position="362"/>
    </location>
</feature>
<keyword evidence="9" id="KW-1185">Reference proteome</keyword>
<evidence type="ECO:0000256" key="1">
    <source>
        <dbReference type="ARBA" id="ARBA00004141"/>
    </source>
</evidence>
<organism evidence="8 9">
    <name type="scientific">Kwoniella dejecticola CBS 10117</name>
    <dbReference type="NCBI Taxonomy" id="1296121"/>
    <lineage>
        <taxon>Eukaryota</taxon>
        <taxon>Fungi</taxon>
        <taxon>Dikarya</taxon>
        <taxon>Basidiomycota</taxon>
        <taxon>Agaricomycotina</taxon>
        <taxon>Tremellomycetes</taxon>
        <taxon>Tremellales</taxon>
        <taxon>Cryptococcaceae</taxon>
        <taxon>Kwoniella</taxon>
    </lineage>
</organism>
<accession>A0AAJ8KM96</accession>
<feature type="domain" description="Major facilitator superfamily (MFS) profile" evidence="7">
    <location>
        <begin position="50"/>
        <end position="492"/>
    </location>
</feature>
<feature type="transmembrane region" description="Helical" evidence="6">
    <location>
        <begin position="48"/>
        <end position="70"/>
    </location>
</feature>
<dbReference type="FunFam" id="1.20.1250.20:FF:000078">
    <property type="entry name" value="MFS maltose transporter, putative"/>
    <property type="match status" value="1"/>
</dbReference>
<dbReference type="PROSITE" id="PS50850">
    <property type="entry name" value="MFS"/>
    <property type="match status" value="1"/>
</dbReference>
<name>A0AAJ8KM96_9TREE</name>
<evidence type="ECO:0000256" key="3">
    <source>
        <dbReference type="ARBA" id="ARBA00022692"/>
    </source>
</evidence>
<dbReference type="GO" id="GO:0005351">
    <property type="term" value="F:carbohydrate:proton symporter activity"/>
    <property type="evidence" value="ECO:0007669"/>
    <property type="project" value="TreeGrafter"/>
</dbReference>
<gene>
    <name evidence="8" type="ORF">I303_103218</name>
</gene>
<proteinExistence type="inferred from homology"/>
<dbReference type="GO" id="GO:0016020">
    <property type="term" value="C:membrane"/>
    <property type="evidence" value="ECO:0007669"/>
    <property type="project" value="UniProtKB-SubCell"/>
</dbReference>
<dbReference type="AlphaFoldDB" id="A0AAJ8KM96"/>
<evidence type="ECO:0000256" key="2">
    <source>
        <dbReference type="ARBA" id="ARBA00010992"/>
    </source>
</evidence>
<dbReference type="RefSeq" id="XP_065824789.1">
    <property type="nucleotide sequence ID" value="XM_065968717.1"/>
</dbReference>
<keyword evidence="5 6" id="KW-0472">Membrane</keyword>
<feature type="transmembrane region" description="Helical" evidence="6">
    <location>
        <begin position="395"/>
        <end position="422"/>
    </location>
</feature>
<feature type="transmembrane region" description="Helical" evidence="6">
    <location>
        <begin position="310"/>
        <end position="330"/>
    </location>
</feature>
<evidence type="ECO:0000256" key="5">
    <source>
        <dbReference type="ARBA" id="ARBA00023136"/>
    </source>
</evidence>
<feature type="transmembrane region" description="Helical" evidence="6">
    <location>
        <begin position="369"/>
        <end position="389"/>
    </location>
</feature>
<feature type="transmembrane region" description="Helical" evidence="6">
    <location>
        <begin position="123"/>
        <end position="141"/>
    </location>
</feature>
<feature type="transmembrane region" description="Helical" evidence="6">
    <location>
        <begin position="219"/>
        <end position="240"/>
    </location>
</feature>
<dbReference type="InterPro" id="IPR036259">
    <property type="entry name" value="MFS_trans_sf"/>
</dbReference>
<dbReference type="KEGG" id="kdj:28966941"/>